<dbReference type="EMBL" id="JYDR01000044">
    <property type="protein sequence ID" value="KRY72442.1"/>
    <property type="molecule type" value="Genomic_DNA"/>
</dbReference>
<gene>
    <name evidence="2" type="ORF">T4A_5278</name>
</gene>
<protein>
    <submittedName>
        <fullName evidence="2">Uncharacterized protein</fullName>
    </submittedName>
</protein>
<evidence type="ECO:0000313" key="2">
    <source>
        <dbReference type="EMBL" id="KRY72442.1"/>
    </source>
</evidence>
<sequence length="82" mass="9899">MKIFNLVQLLQSDKRENGEEKKIEMQMTPYKISIDGTKQIKTKPRGMYDRYPEKDKMKTRTTRSRSRTRRSRSRTTRSRSVE</sequence>
<feature type="compositionally biased region" description="Basic and acidic residues" evidence="1">
    <location>
        <begin position="46"/>
        <end position="58"/>
    </location>
</feature>
<reference evidence="2 3" key="1">
    <citation type="submission" date="2015-01" db="EMBL/GenBank/DDBJ databases">
        <title>Evolution of Trichinella species and genotypes.</title>
        <authorList>
            <person name="Korhonen P.K."/>
            <person name="Edoardo P."/>
            <person name="Giuseppe L.R."/>
            <person name="Gasser R.B."/>
        </authorList>
    </citation>
    <scope>NUCLEOTIDE SEQUENCE [LARGE SCALE GENOMIC DNA]</scope>
    <source>
        <strain evidence="2">ISS13</strain>
    </source>
</reference>
<proteinExistence type="predicted"/>
<dbReference type="Proteomes" id="UP000054632">
    <property type="component" value="Unassembled WGS sequence"/>
</dbReference>
<name>A0A0V1EFP1_TRIPS</name>
<organism evidence="2 3">
    <name type="scientific">Trichinella pseudospiralis</name>
    <name type="common">Parasitic roundworm</name>
    <dbReference type="NCBI Taxonomy" id="6337"/>
    <lineage>
        <taxon>Eukaryota</taxon>
        <taxon>Metazoa</taxon>
        <taxon>Ecdysozoa</taxon>
        <taxon>Nematoda</taxon>
        <taxon>Enoplea</taxon>
        <taxon>Dorylaimia</taxon>
        <taxon>Trichinellida</taxon>
        <taxon>Trichinellidae</taxon>
        <taxon>Trichinella</taxon>
    </lineage>
</organism>
<comment type="caution">
    <text evidence="2">The sequence shown here is derived from an EMBL/GenBank/DDBJ whole genome shotgun (WGS) entry which is preliminary data.</text>
</comment>
<evidence type="ECO:0000313" key="3">
    <source>
        <dbReference type="Proteomes" id="UP000054632"/>
    </source>
</evidence>
<feature type="compositionally biased region" description="Basic residues" evidence="1">
    <location>
        <begin position="59"/>
        <end position="82"/>
    </location>
</feature>
<evidence type="ECO:0000256" key="1">
    <source>
        <dbReference type="SAM" id="MobiDB-lite"/>
    </source>
</evidence>
<feature type="region of interest" description="Disordered" evidence="1">
    <location>
        <begin position="35"/>
        <end position="82"/>
    </location>
</feature>
<dbReference type="AlphaFoldDB" id="A0A0V1EFP1"/>
<accession>A0A0V1EFP1</accession>